<dbReference type="Ensembl" id="ENSEBUT00000016167.1">
    <property type="protein sequence ID" value="ENSEBUP00000015590.1"/>
    <property type="gene ID" value="ENSEBUG00000009817.1"/>
</dbReference>
<dbReference type="AlphaFoldDB" id="A0A8C4QHJ8"/>
<dbReference type="GO" id="GO:0006260">
    <property type="term" value="P:DNA replication"/>
    <property type="evidence" value="ECO:0007669"/>
    <property type="project" value="UniProtKB-KW"/>
</dbReference>
<proteinExistence type="inferred from homology"/>
<keyword evidence="3" id="KW-1185">Reference proteome</keyword>
<name>A0A8C4QHJ8_EPTBU</name>
<dbReference type="PANTHER" id="PTHR13980:SF15">
    <property type="entry name" value="FACT COMPLEX SUBUNIT SPT16"/>
    <property type="match status" value="1"/>
</dbReference>
<dbReference type="InterPro" id="IPR036005">
    <property type="entry name" value="Creatinase/aminopeptidase-like"/>
</dbReference>
<dbReference type="PANTHER" id="PTHR13980">
    <property type="entry name" value="CDC68 RELATED"/>
    <property type="match status" value="1"/>
</dbReference>
<organism evidence="2 3">
    <name type="scientific">Eptatretus burgeri</name>
    <name type="common">Inshore hagfish</name>
    <dbReference type="NCBI Taxonomy" id="7764"/>
    <lineage>
        <taxon>Eukaryota</taxon>
        <taxon>Metazoa</taxon>
        <taxon>Chordata</taxon>
        <taxon>Craniata</taxon>
        <taxon>Vertebrata</taxon>
        <taxon>Cyclostomata</taxon>
        <taxon>Myxini</taxon>
        <taxon>Myxiniformes</taxon>
        <taxon>Myxinidae</taxon>
        <taxon>Eptatretinae</taxon>
        <taxon>Eptatretus</taxon>
    </lineage>
</organism>
<keyword evidence="1" id="KW-0227">DNA damage</keyword>
<keyword evidence="1" id="KW-0234">DNA repair</keyword>
<dbReference type="SUPFAM" id="SSF55920">
    <property type="entry name" value="Creatinase/aminopeptidase"/>
    <property type="match status" value="1"/>
</dbReference>
<evidence type="ECO:0000256" key="1">
    <source>
        <dbReference type="RuleBase" id="RU367052"/>
    </source>
</evidence>
<comment type="function">
    <text evidence="1">Component of the FACT complex, a general chromatin factor that acts to reorganize nucleosomes. The FACT complex is involved in multiple processes that require DNA as a template such as mRNA elongation, DNA replication and DNA repair. During transcription elongation the FACT complex acts as a histone chaperone that both destabilizes and restores nucleosomal structure. It facilitates the passage of RNA polymerase II and transcription by promoting the dissociation of one histone H2A-H2B dimer from the nucleosome, then subsequently promotes the reestablishment of the nucleosome following the passage of RNA polymerase II.</text>
</comment>
<dbReference type="GO" id="GO:0031491">
    <property type="term" value="F:nucleosome binding"/>
    <property type="evidence" value="ECO:0007669"/>
    <property type="project" value="TreeGrafter"/>
</dbReference>
<accession>A0A8C4QHJ8</accession>
<dbReference type="GeneTree" id="ENSGT00390000014495"/>
<evidence type="ECO:0000313" key="2">
    <source>
        <dbReference type="Ensembl" id="ENSEBUP00000015590.1"/>
    </source>
</evidence>
<dbReference type="GO" id="GO:0006368">
    <property type="term" value="P:transcription elongation by RNA polymerase II"/>
    <property type="evidence" value="ECO:0007669"/>
    <property type="project" value="TreeGrafter"/>
</dbReference>
<keyword evidence="1" id="KW-0539">Nucleus</keyword>
<reference evidence="2" key="2">
    <citation type="submission" date="2025-09" db="UniProtKB">
        <authorList>
            <consortium name="Ensembl"/>
        </authorList>
    </citation>
    <scope>IDENTIFICATION</scope>
</reference>
<keyword evidence="1" id="KW-0235">DNA replication</keyword>
<sequence>MGIEFRESSLMINSKNQNVLKKNMVFNLNVGLSNVPNKASKSNEDKAYSIFIGDTVQVNEDGPATVLIDVKKKVKNVGIFLKSEEEMNDEEKEDENDAEHLLGRAGKKANLIPERTRNEMTAVDKRKEHQKELSHQLNEEARIRLTKQAGNAQPTQYVPMMFKFPLL</sequence>
<comment type="subcellular location">
    <subcellularLocation>
        <location evidence="1">Nucleus</location>
    </subcellularLocation>
    <subcellularLocation>
        <location evidence="1">Chromosome</location>
    </subcellularLocation>
</comment>
<reference evidence="2" key="1">
    <citation type="submission" date="2025-08" db="UniProtKB">
        <authorList>
            <consortium name="Ensembl"/>
        </authorList>
    </citation>
    <scope>IDENTIFICATION</scope>
</reference>
<dbReference type="InterPro" id="IPR040258">
    <property type="entry name" value="Spt16"/>
</dbReference>
<keyword evidence="1" id="KW-0805">Transcription regulation</keyword>
<dbReference type="Proteomes" id="UP000694388">
    <property type="component" value="Unplaced"/>
</dbReference>
<dbReference type="GO" id="GO:0006281">
    <property type="term" value="P:DNA repair"/>
    <property type="evidence" value="ECO:0007669"/>
    <property type="project" value="UniProtKB-UniRule"/>
</dbReference>
<dbReference type="GO" id="GO:0035101">
    <property type="term" value="C:FACT complex"/>
    <property type="evidence" value="ECO:0007669"/>
    <property type="project" value="UniProtKB-UniRule"/>
</dbReference>
<keyword evidence="1" id="KW-0804">Transcription</keyword>
<comment type="similarity">
    <text evidence="1">Belongs to the peptidase M24 family. SPT16 subfamily.</text>
</comment>
<dbReference type="Gene3D" id="3.90.230.10">
    <property type="entry name" value="Creatinase/methionine aminopeptidase superfamily"/>
    <property type="match status" value="1"/>
</dbReference>
<protein>
    <recommendedName>
        <fullName evidence="1">FACT complex subunit</fullName>
    </recommendedName>
</protein>
<evidence type="ECO:0000313" key="3">
    <source>
        <dbReference type="Proteomes" id="UP000694388"/>
    </source>
</evidence>
<comment type="subunit">
    <text evidence="1">Component of the FACT complex.</text>
</comment>
<keyword evidence="1" id="KW-0158">Chromosome</keyword>